<feature type="transmembrane region" description="Helical" evidence="2">
    <location>
        <begin position="174"/>
        <end position="200"/>
    </location>
</feature>
<feature type="domain" description="PAS" evidence="3">
    <location>
        <begin position="463"/>
        <end position="535"/>
    </location>
</feature>
<dbReference type="Gene3D" id="3.20.20.450">
    <property type="entry name" value="EAL domain"/>
    <property type="match status" value="1"/>
</dbReference>
<gene>
    <name evidence="7" type="ORF">K8I29_14470</name>
</gene>
<dbReference type="SMART" id="SM00052">
    <property type="entry name" value="EAL"/>
    <property type="match status" value="1"/>
</dbReference>
<evidence type="ECO:0000313" key="8">
    <source>
        <dbReference type="Proteomes" id="UP000705867"/>
    </source>
</evidence>
<dbReference type="AlphaFoldDB" id="A0A953M0X5"/>
<comment type="caution">
    <text evidence="7">The sequence shown here is derived from an EMBL/GenBank/DDBJ whole genome shotgun (WGS) entry which is preliminary data.</text>
</comment>
<name>A0A953M0X5_9BACT</name>
<evidence type="ECO:0000259" key="6">
    <source>
        <dbReference type="PROSITE" id="PS50887"/>
    </source>
</evidence>
<dbReference type="Pfam" id="PF08447">
    <property type="entry name" value="PAS_3"/>
    <property type="match status" value="2"/>
</dbReference>
<dbReference type="Gene3D" id="3.30.450.20">
    <property type="entry name" value="PAS domain"/>
    <property type="match status" value="3"/>
</dbReference>
<dbReference type="InterPro" id="IPR000014">
    <property type="entry name" value="PAS"/>
</dbReference>
<dbReference type="InterPro" id="IPR052155">
    <property type="entry name" value="Biofilm_reg_signaling"/>
</dbReference>
<organism evidence="7 8">
    <name type="scientific">Candidatus Nitrobium versatile</name>
    <dbReference type="NCBI Taxonomy" id="2884831"/>
    <lineage>
        <taxon>Bacteria</taxon>
        <taxon>Pseudomonadati</taxon>
        <taxon>Nitrospirota</taxon>
        <taxon>Nitrospiria</taxon>
        <taxon>Nitrospirales</taxon>
        <taxon>Nitrospiraceae</taxon>
        <taxon>Candidatus Nitrobium</taxon>
    </lineage>
</organism>
<dbReference type="PROSITE" id="PS50883">
    <property type="entry name" value="EAL"/>
    <property type="match status" value="1"/>
</dbReference>
<comment type="catalytic activity">
    <reaction evidence="1">
        <text>3',3'-c-di-GMP + H2O = 5'-phosphoguanylyl(3'-&gt;5')guanosine + H(+)</text>
        <dbReference type="Rhea" id="RHEA:24902"/>
        <dbReference type="ChEBI" id="CHEBI:15377"/>
        <dbReference type="ChEBI" id="CHEBI:15378"/>
        <dbReference type="ChEBI" id="CHEBI:58754"/>
        <dbReference type="ChEBI" id="CHEBI:58805"/>
        <dbReference type="EC" id="3.1.4.52"/>
    </reaction>
    <physiologicalReaction direction="left-to-right" evidence="1">
        <dbReference type="Rhea" id="RHEA:24903"/>
    </physiologicalReaction>
</comment>
<feature type="domain" description="EAL" evidence="5">
    <location>
        <begin position="764"/>
        <end position="1017"/>
    </location>
</feature>
<dbReference type="InterPro" id="IPR043128">
    <property type="entry name" value="Rev_trsase/Diguanyl_cyclase"/>
</dbReference>
<evidence type="ECO:0000256" key="1">
    <source>
        <dbReference type="ARBA" id="ARBA00051114"/>
    </source>
</evidence>
<dbReference type="InterPro" id="IPR000160">
    <property type="entry name" value="GGDEF_dom"/>
</dbReference>
<proteinExistence type="predicted"/>
<dbReference type="PANTHER" id="PTHR44757:SF2">
    <property type="entry name" value="BIOFILM ARCHITECTURE MAINTENANCE PROTEIN MBAA"/>
    <property type="match status" value="1"/>
</dbReference>
<dbReference type="PANTHER" id="PTHR44757">
    <property type="entry name" value="DIGUANYLATE CYCLASE DGCP"/>
    <property type="match status" value="1"/>
</dbReference>
<dbReference type="CDD" id="cd01948">
    <property type="entry name" value="EAL"/>
    <property type="match status" value="1"/>
</dbReference>
<dbReference type="Pfam" id="PF00563">
    <property type="entry name" value="EAL"/>
    <property type="match status" value="1"/>
</dbReference>
<dbReference type="NCBIfam" id="TIGR00254">
    <property type="entry name" value="GGDEF"/>
    <property type="match status" value="1"/>
</dbReference>
<dbReference type="Pfam" id="PF05227">
    <property type="entry name" value="CHASE3"/>
    <property type="match status" value="1"/>
</dbReference>
<dbReference type="GO" id="GO:0071732">
    <property type="term" value="P:cellular response to nitric oxide"/>
    <property type="evidence" value="ECO:0007669"/>
    <property type="project" value="UniProtKB-ARBA"/>
</dbReference>
<feature type="domain" description="GGDEF" evidence="6">
    <location>
        <begin position="622"/>
        <end position="755"/>
    </location>
</feature>
<dbReference type="InterPro" id="IPR001633">
    <property type="entry name" value="EAL_dom"/>
</dbReference>
<sequence>MKKLQIAGFLLGILFFLLITVFSYLGAKSLLEVPEKRIRIATRIGILERIRDQVNAAVLSQRGYTITGDAGYLSSYYKAISAEREEFKKIGQAGFETRSQEEKLNRLEGLVSKRIDFIDVLIDFQRAGVSDTQQEGIAIGQGEALSDEIKKGIDELVREDNTLFRQLEGEASSALVKLIATLLLGAFLSTSSLALAFYFYRSRSIKEAESGKLLQAIIDNSPAAIYLKDKDLRLILANKKCELLFGLPKEQLLGKTAHDLLSKELADAAAESDLRVLRQGISLISEERILSGGEMHTYLSNKFPLRDPLSGSPYRVACILTDITEREQMEQALRESEERFRLIADTMPNLAWTARPDGEVDYWNRYGLEYTGLPEMGGGKEWSFAVIHSEDRQAAKDAWEKAVQTGTPYEKEHRLRRFDGAYRWHFSRGVPVRNGGGRIIKWYGTTTDIHELREETQQRLRESEERFRMVAEASRTMVYAIEVESGTMSVTRGLDELLGYRQEEIPLSRTWWLSRIHPDDVLLCKEQFKDSEAKGLDFSLEYRVRHKGEHYITVQDTGRVVRNNTGQVVRIVGGVIDITERKQMEATIRHQAHYDLLTGLPNRTLFLGHLTFALSQAHRSQKQLAVMFLDLDRFKTINDTLGHATGDKLLQEVAGRVRLSIRKTDTAARIGGDEFLILLSQVSHPEDVSRIAEKITATFEKPFSVNGYTFYTTASIGISIFPEDGEEAEILIKNADIAMYHAKEEGRNNYQFYSPEMNIRTLERMILENDLRRTLRQGELELFYQPQYNIATGKIVCTEALIRWRHPRLGLLRPAQFLPLAEEMGFILSIDEWVLRTACAQNKALQDAGCPPTCVAVNLSARQFKQAHLEETVSRALQETGLDPKWLAIEVTETIAMGDIEQTISNLKKLSALGIHFSIDDFGTGYSSLSYLKRLPIRKLKIDKSFIRDMTLDTDDQAIVNAIISMAHSMDLKVVAEGVETGEQLSLLRSMGCDEVQGYVGSHPVPAEEYEHLLKTN</sequence>
<dbReference type="InterPro" id="IPR029787">
    <property type="entry name" value="Nucleotide_cyclase"/>
</dbReference>
<reference evidence="7" key="1">
    <citation type="journal article" date="2021" name="bioRxiv">
        <title>Unraveling nitrogen, sulfur and carbon metabolic pathways and microbial community transcriptional responses to substrate deprivation and toxicity stresses in a bioreactor mimicking anoxic brackish coastal sediment conditions.</title>
        <authorList>
            <person name="Martins P.D."/>
            <person name="Echeveste M.J."/>
            <person name="Arshad A."/>
            <person name="Kurth J."/>
            <person name="Ouboter H."/>
            <person name="Jetten M.S.M."/>
            <person name="Welte C.U."/>
        </authorList>
    </citation>
    <scope>NUCLEOTIDE SEQUENCE</scope>
    <source>
        <strain evidence="7">MAG_39</strain>
    </source>
</reference>
<keyword evidence="2" id="KW-1133">Transmembrane helix</keyword>
<dbReference type="SUPFAM" id="SSF55073">
    <property type="entry name" value="Nucleotide cyclase"/>
    <property type="match status" value="1"/>
</dbReference>
<keyword evidence="2" id="KW-0472">Membrane</keyword>
<dbReference type="Proteomes" id="UP000705867">
    <property type="component" value="Unassembled WGS sequence"/>
</dbReference>
<dbReference type="NCBIfam" id="TIGR00229">
    <property type="entry name" value="sensory_box"/>
    <property type="match status" value="3"/>
</dbReference>
<evidence type="ECO:0000259" key="5">
    <source>
        <dbReference type="PROSITE" id="PS50883"/>
    </source>
</evidence>
<dbReference type="InterPro" id="IPR000700">
    <property type="entry name" value="PAS-assoc_C"/>
</dbReference>
<evidence type="ECO:0000259" key="3">
    <source>
        <dbReference type="PROSITE" id="PS50112"/>
    </source>
</evidence>
<dbReference type="SMART" id="SM00086">
    <property type="entry name" value="PAC"/>
    <property type="match status" value="2"/>
</dbReference>
<dbReference type="PROSITE" id="PS50112">
    <property type="entry name" value="PAS"/>
    <property type="match status" value="3"/>
</dbReference>
<dbReference type="InterPro" id="IPR035919">
    <property type="entry name" value="EAL_sf"/>
</dbReference>
<dbReference type="InterPro" id="IPR013656">
    <property type="entry name" value="PAS_4"/>
</dbReference>
<feature type="domain" description="PAS" evidence="3">
    <location>
        <begin position="336"/>
        <end position="406"/>
    </location>
</feature>
<accession>A0A953M0X5</accession>
<dbReference type="SMART" id="SM00267">
    <property type="entry name" value="GGDEF"/>
    <property type="match status" value="1"/>
</dbReference>
<dbReference type="SUPFAM" id="SSF55785">
    <property type="entry name" value="PYP-like sensor domain (PAS domain)"/>
    <property type="match status" value="3"/>
</dbReference>
<feature type="domain" description="PAS" evidence="3">
    <location>
        <begin position="210"/>
        <end position="280"/>
    </location>
</feature>
<dbReference type="EMBL" id="JAIOIV010000114">
    <property type="protein sequence ID" value="MBZ0157399.1"/>
    <property type="molecule type" value="Genomic_DNA"/>
</dbReference>
<dbReference type="InterPro" id="IPR001610">
    <property type="entry name" value="PAC"/>
</dbReference>
<feature type="transmembrane region" description="Helical" evidence="2">
    <location>
        <begin position="6"/>
        <end position="27"/>
    </location>
</feature>
<dbReference type="InterPro" id="IPR007891">
    <property type="entry name" value="CHASE3"/>
</dbReference>
<dbReference type="PROSITE" id="PS50113">
    <property type="entry name" value="PAC"/>
    <property type="match status" value="2"/>
</dbReference>
<dbReference type="Gene3D" id="3.30.70.270">
    <property type="match status" value="1"/>
</dbReference>
<dbReference type="Pfam" id="PF00990">
    <property type="entry name" value="GGDEF"/>
    <property type="match status" value="1"/>
</dbReference>
<evidence type="ECO:0000256" key="2">
    <source>
        <dbReference type="SAM" id="Phobius"/>
    </source>
</evidence>
<feature type="domain" description="PAC" evidence="4">
    <location>
        <begin position="538"/>
        <end position="590"/>
    </location>
</feature>
<dbReference type="FunFam" id="3.30.450.20:FF:000099">
    <property type="entry name" value="Sensory box sensor histidine kinase"/>
    <property type="match status" value="1"/>
</dbReference>
<dbReference type="InterPro" id="IPR035965">
    <property type="entry name" value="PAS-like_dom_sf"/>
</dbReference>
<evidence type="ECO:0000313" key="7">
    <source>
        <dbReference type="EMBL" id="MBZ0157399.1"/>
    </source>
</evidence>
<protein>
    <submittedName>
        <fullName evidence="7">EAL domain-containing protein</fullName>
    </submittedName>
</protein>
<dbReference type="InterPro" id="IPR013655">
    <property type="entry name" value="PAS_fold_3"/>
</dbReference>
<evidence type="ECO:0000259" key="4">
    <source>
        <dbReference type="PROSITE" id="PS50113"/>
    </source>
</evidence>
<dbReference type="CDD" id="cd01949">
    <property type="entry name" value="GGDEF"/>
    <property type="match status" value="1"/>
</dbReference>
<dbReference type="PROSITE" id="PS50887">
    <property type="entry name" value="GGDEF"/>
    <property type="match status" value="1"/>
</dbReference>
<dbReference type="CDD" id="cd00130">
    <property type="entry name" value="PAS"/>
    <property type="match status" value="3"/>
</dbReference>
<dbReference type="Pfam" id="PF08448">
    <property type="entry name" value="PAS_4"/>
    <property type="match status" value="1"/>
</dbReference>
<dbReference type="SUPFAM" id="SSF141868">
    <property type="entry name" value="EAL domain-like"/>
    <property type="match status" value="1"/>
</dbReference>
<feature type="domain" description="PAC" evidence="4">
    <location>
        <begin position="409"/>
        <end position="461"/>
    </location>
</feature>
<keyword evidence="2" id="KW-0812">Transmembrane</keyword>
<reference evidence="7" key="2">
    <citation type="submission" date="2021-08" db="EMBL/GenBank/DDBJ databases">
        <authorList>
            <person name="Dalcin Martins P."/>
        </authorList>
    </citation>
    <scope>NUCLEOTIDE SEQUENCE</scope>
    <source>
        <strain evidence="7">MAG_39</strain>
    </source>
</reference>
<dbReference type="FunFam" id="3.20.20.450:FF:000001">
    <property type="entry name" value="Cyclic di-GMP phosphodiesterase yahA"/>
    <property type="match status" value="1"/>
</dbReference>
<dbReference type="SMART" id="SM00091">
    <property type="entry name" value="PAS"/>
    <property type="match status" value="3"/>
</dbReference>
<dbReference type="FunFam" id="3.30.70.270:FF:000001">
    <property type="entry name" value="Diguanylate cyclase domain protein"/>
    <property type="match status" value="1"/>
</dbReference>
<dbReference type="GO" id="GO:0071111">
    <property type="term" value="F:cyclic-guanylate-specific phosphodiesterase activity"/>
    <property type="evidence" value="ECO:0007669"/>
    <property type="project" value="UniProtKB-EC"/>
</dbReference>